<evidence type="ECO:0000313" key="4">
    <source>
        <dbReference type="Proteomes" id="UP000069632"/>
    </source>
</evidence>
<dbReference type="SMART" id="SM00867">
    <property type="entry name" value="YceI"/>
    <property type="match status" value="1"/>
</dbReference>
<feature type="domain" description="Lipid/polyisoprenoid-binding YceI-like" evidence="2">
    <location>
        <begin position="23"/>
        <end position="188"/>
    </location>
</feature>
<evidence type="ECO:0000259" key="2">
    <source>
        <dbReference type="SMART" id="SM00867"/>
    </source>
</evidence>
<sequence>MKKILASVAVSSLILAGTLNAAEFGVDKVHSDVGFKVKHLQISNVKGKFKDYSAVIDLDTTTQKLNKLEATIKVASVDTDNSKRDEHLRSADFFDAAKFTDMKFVMTEFVADKDDIGEGKVKGNLTIKDVTLPVVLDYEFGGVAKMQDGKEKVGFNLEGEIDRTRFGVGEASVAVSSEIKIQIEIEASAK</sequence>
<dbReference type="AlphaFoldDB" id="A0A128EHS8"/>
<evidence type="ECO:0000313" key="3">
    <source>
        <dbReference type="EMBL" id="CZE48384.1"/>
    </source>
</evidence>
<feature type="signal peptide" evidence="1">
    <location>
        <begin position="1"/>
        <end position="21"/>
    </location>
</feature>
<organism evidence="3 4">
    <name type="scientific">Campylobacter geochelonis</name>
    <dbReference type="NCBI Taxonomy" id="1780362"/>
    <lineage>
        <taxon>Bacteria</taxon>
        <taxon>Pseudomonadati</taxon>
        <taxon>Campylobacterota</taxon>
        <taxon>Epsilonproteobacteria</taxon>
        <taxon>Campylobacterales</taxon>
        <taxon>Campylobacteraceae</taxon>
        <taxon>Campylobacter</taxon>
    </lineage>
</organism>
<keyword evidence="4" id="KW-1185">Reference proteome</keyword>
<protein>
    <submittedName>
        <fullName evidence="3">Periplasmic protein</fullName>
    </submittedName>
</protein>
<dbReference type="InterPro" id="IPR007372">
    <property type="entry name" value="Lipid/polyisoprenoid-bd_YceI"/>
</dbReference>
<evidence type="ECO:0000256" key="1">
    <source>
        <dbReference type="SAM" id="SignalP"/>
    </source>
</evidence>
<dbReference type="PANTHER" id="PTHR34406">
    <property type="entry name" value="PROTEIN YCEI"/>
    <property type="match status" value="1"/>
</dbReference>
<dbReference type="Pfam" id="PF04264">
    <property type="entry name" value="YceI"/>
    <property type="match status" value="1"/>
</dbReference>
<feature type="chain" id="PRO_5007281495" evidence="1">
    <location>
        <begin position="22"/>
        <end position="190"/>
    </location>
</feature>
<dbReference type="EMBL" id="FIZP01000007">
    <property type="protein sequence ID" value="CZE48384.1"/>
    <property type="molecule type" value="Genomic_DNA"/>
</dbReference>
<keyword evidence="1" id="KW-0732">Signal</keyword>
<dbReference type="RefSeq" id="WP_075540359.1">
    <property type="nucleotide sequence ID" value="NZ_CP053844.1"/>
</dbReference>
<dbReference type="SUPFAM" id="SSF101874">
    <property type="entry name" value="YceI-like"/>
    <property type="match status" value="1"/>
</dbReference>
<dbReference type="OrthoDB" id="9811006at2"/>
<dbReference type="InterPro" id="IPR036761">
    <property type="entry name" value="TTHA0802/YceI-like_sf"/>
</dbReference>
<name>A0A128EHS8_9BACT</name>
<dbReference type="Proteomes" id="UP000069632">
    <property type="component" value="Unassembled WGS sequence"/>
</dbReference>
<proteinExistence type="predicted"/>
<dbReference type="PANTHER" id="PTHR34406:SF1">
    <property type="entry name" value="PROTEIN YCEI"/>
    <property type="match status" value="1"/>
</dbReference>
<dbReference type="Gene3D" id="2.40.128.110">
    <property type="entry name" value="Lipid/polyisoprenoid-binding, YceI-like"/>
    <property type="match status" value="1"/>
</dbReference>
<reference evidence="3 4" key="1">
    <citation type="submission" date="2016-02" db="EMBL/GenBank/DDBJ databases">
        <authorList>
            <consortium name="Pathogen Informatics"/>
        </authorList>
    </citation>
    <scope>NUCLEOTIDE SEQUENCE [LARGE SCALE GENOMIC DNA]</scope>
    <source>
        <strain evidence="3 4">RC20</strain>
    </source>
</reference>
<accession>A0A128EHS8</accession>
<gene>
    <name evidence="3" type="primary">yceI</name>
    <name evidence="3" type="ORF">ERS672216_01391</name>
</gene>